<dbReference type="InterPro" id="IPR036621">
    <property type="entry name" value="Anticodon-bd_dom_sf"/>
</dbReference>
<dbReference type="InterPro" id="IPR018163">
    <property type="entry name" value="Thr/Ala-tRNA-synth_IIc_edit"/>
</dbReference>
<dbReference type="CDD" id="cd00771">
    <property type="entry name" value="ThrRS_core"/>
    <property type="match status" value="1"/>
</dbReference>
<dbReference type="PRINTS" id="PR01047">
    <property type="entry name" value="TRNASYNTHTHR"/>
</dbReference>
<dbReference type="PROSITE" id="PS50862">
    <property type="entry name" value="AA_TRNA_LIGASE_II"/>
    <property type="match status" value="1"/>
</dbReference>
<keyword evidence="5" id="KW-0547">Nucleotide-binding</keyword>
<dbReference type="InterPro" id="IPR004154">
    <property type="entry name" value="Anticodon-bd"/>
</dbReference>
<dbReference type="InterPro" id="IPR002314">
    <property type="entry name" value="aa-tRNA-synt_IIb"/>
</dbReference>
<dbReference type="PANTHER" id="PTHR11451">
    <property type="entry name" value="THREONINE-TRNA LIGASE"/>
    <property type="match status" value="1"/>
</dbReference>
<dbReference type="Pfam" id="PF07973">
    <property type="entry name" value="tRNA_SAD"/>
    <property type="match status" value="1"/>
</dbReference>
<dbReference type="EC" id="6.1.1.3" evidence="2"/>
<dbReference type="InterPro" id="IPR002320">
    <property type="entry name" value="Thr-tRNA-ligase_IIa"/>
</dbReference>
<proteinExistence type="inferred from homology"/>
<keyword evidence="4" id="KW-0479">Metal-binding</keyword>
<dbReference type="GO" id="GO:0005737">
    <property type="term" value="C:cytoplasm"/>
    <property type="evidence" value="ECO:0007669"/>
    <property type="project" value="InterPro"/>
</dbReference>
<feature type="domain" description="Aminoacyl-transfer RNA synthetases class-II family profile" evidence="11">
    <location>
        <begin position="142"/>
        <end position="415"/>
    </location>
</feature>
<comment type="similarity">
    <text evidence="1">Belongs to the class-II aminoacyl-tRNA synthetase family.</text>
</comment>
<evidence type="ECO:0000256" key="3">
    <source>
        <dbReference type="ARBA" id="ARBA00022598"/>
    </source>
</evidence>
<evidence type="ECO:0000256" key="7">
    <source>
        <dbReference type="ARBA" id="ARBA00022840"/>
    </source>
</evidence>
<dbReference type="GO" id="GO:0046872">
    <property type="term" value="F:metal ion binding"/>
    <property type="evidence" value="ECO:0007669"/>
    <property type="project" value="UniProtKB-KW"/>
</dbReference>
<dbReference type="Gene3D" id="3.30.54.20">
    <property type="match status" value="1"/>
</dbReference>
<dbReference type="InterPro" id="IPR045864">
    <property type="entry name" value="aa-tRNA-synth_II/BPL/LPL"/>
</dbReference>
<evidence type="ECO:0000313" key="12">
    <source>
        <dbReference type="EMBL" id="KKL63707.1"/>
    </source>
</evidence>
<comment type="caution">
    <text evidence="12">The sequence shown here is derived from an EMBL/GenBank/DDBJ whole genome shotgun (WGS) entry which is preliminary data.</text>
</comment>
<dbReference type="FunFam" id="3.30.54.20:FF:000002">
    <property type="entry name" value="Threonine--tRNA ligase"/>
    <property type="match status" value="1"/>
</dbReference>
<evidence type="ECO:0000256" key="9">
    <source>
        <dbReference type="ARBA" id="ARBA00023146"/>
    </source>
</evidence>
<sequence length="527" mass="59311">DVPLRRVEVPAREARERFAGLGQEYKVEMIDDLVRDEDTEVVSLYEQGEFVDLCRGPHLPATGRIPKAFKLISVAGAYWRGDESRKMLTRIYGVAFFNRKALAAHLERIEEARKRDHRVLGKQLGLFMFSDDVGPGLPLWLPKGALMRMELEGWLRGELLARGYLPVITPHIGRIGLYRQSGHYPYYEHGLFPPLKTGEGEDDGYLLKPMNCPHHIQIYKSTQRSYRELPVRLSEFGTVYRFEQSGELSGLIRVRGFTQDDAHIFCTPEQLEAEIESCVDLTKLVLTTLELTDYRVRIGLRDPDSDKYTGPAENWDLAEENIRNVVAKLGLNYTEEPGEAAFYGPKIDFIVRDCIGREWQLGTIQVDYNLPERFDLEYIGADNAAHRPVMVHRAPLGSPERFIGILIEHFAGAFPLWLSPVQVAILPVSEKFSDYADEVAQAVRAAGLRVELDGGADKIGARIRRWTLQKVPYLFVVGGREAEAGSVAVRRRGDGEIGAFPLARALADLEAEATSRGAQRAFSAEKA</sequence>
<dbReference type="SUPFAM" id="SSF52954">
    <property type="entry name" value="Class II aaRS ABD-related"/>
    <property type="match status" value="1"/>
</dbReference>
<evidence type="ECO:0000256" key="10">
    <source>
        <dbReference type="ARBA" id="ARBA00049515"/>
    </source>
</evidence>
<evidence type="ECO:0000256" key="1">
    <source>
        <dbReference type="ARBA" id="ARBA00008226"/>
    </source>
</evidence>
<feature type="non-terminal residue" evidence="12">
    <location>
        <position position="1"/>
    </location>
</feature>
<comment type="catalytic activity">
    <reaction evidence="10">
        <text>tRNA(Thr) + L-threonine + ATP = L-threonyl-tRNA(Thr) + AMP + diphosphate + H(+)</text>
        <dbReference type="Rhea" id="RHEA:24624"/>
        <dbReference type="Rhea" id="RHEA-COMP:9670"/>
        <dbReference type="Rhea" id="RHEA-COMP:9704"/>
        <dbReference type="ChEBI" id="CHEBI:15378"/>
        <dbReference type="ChEBI" id="CHEBI:30616"/>
        <dbReference type="ChEBI" id="CHEBI:33019"/>
        <dbReference type="ChEBI" id="CHEBI:57926"/>
        <dbReference type="ChEBI" id="CHEBI:78442"/>
        <dbReference type="ChEBI" id="CHEBI:78534"/>
        <dbReference type="ChEBI" id="CHEBI:456215"/>
        <dbReference type="EC" id="6.1.1.3"/>
    </reaction>
</comment>
<evidence type="ECO:0000259" key="11">
    <source>
        <dbReference type="PROSITE" id="PS50862"/>
    </source>
</evidence>
<name>A0A0F9GKJ0_9ZZZZ</name>
<dbReference type="SMART" id="SM00863">
    <property type="entry name" value="tRNA_SAD"/>
    <property type="match status" value="1"/>
</dbReference>
<dbReference type="Pfam" id="PF03129">
    <property type="entry name" value="HGTP_anticodon"/>
    <property type="match status" value="1"/>
</dbReference>
<dbReference type="InterPro" id="IPR047246">
    <property type="entry name" value="ThrRS_anticodon"/>
</dbReference>
<dbReference type="PANTHER" id="PTHR11451:SF44">
    <property type="entry name" value="THREONINE--TRNA LIGASE, CHLOROPLASTIC_MITOCHONDRIAL 2"/>
    <property type="match status" value="1"/>
</dbReference>
<protein>
    <recommendedName>
        <fullName evidence="2">threonine--tRNA ligase</fullName>
        <ecNumber evidence="2">6.1.1.3</ecNumber>
    </recommendedName>
</protein>
<dbReference type="InterPro" id="IPR033728">
    <property type="entry name" value="ThrRS_core"/>
</dbReference>
<dbReference type="EMBL" id="LAZR01028073">
    <property type="protein sequence ID" value="KKL63707.1"/>
    <property type="molecule type" value="Genomic_DNA"/>
</dbReference>
<dbReference type="FunFam" id="3.40.50.800:FF:000001">
    <property type="entry name" value="Threonine--tRNA ligase"/>
    <property type="match status" value="1"/>
</dbReference>
<accession>A0A0F9GKJ0</accession>
<dbReference type="SUPFAM" id="SSF55186">
    <property type="entry name" value="ThrRS/AlaRS common domain"/>
    <property type="match status" value="1"/>
</dbReference>
<dbReference type="Gene3D" id="3.30.980.10">
    <property type="entry name" value="Threonyl-trna Synthetase, Chain A, domain 2"/>
    <property type="match status" value="1"/>
</dbReference>
<dbReference type="FunFam" id="3.30.930.10:FF:000002">
    <property type="entry name" value="Threonine--tRNA ligase"/>
    <property type="match status" value="1"/>
</dbReference>
<evidence type="ECO:0000256" key="6">
    <source>
        <dbReference type="ARBA" id="ARBA00022833"/>
    </source>
</evidence>
<dbReference type="NCBIfam" id="TIGR00418">
    <property type="entry name" value="thrS"/>
    <property type="match status" value="1"/>
</dbReference>
<dbReference type="Pfam" id="PF00587">
    <property type="entry name" value="tRNA-synt_2b"/>
    <property type="match status" value="1"/>
</dbReference>
<evidence type="ECO:0000256" key="4">
    <source>
        <dbReference type="ARBA" id="ARBA00022723"/>
    </source>
</evidence>
<dbReference type="AlphaFoldDB" id="A0A0F9GKJ0"/>
<keyword evidence="8" id="KW-0648">Protein biosynthesis</keyword>
<dbReference type="HAMAP" id="MF_00184">
    <property type="entry name" value="Thr_tRNA_synth"/>
    <property type="match status" value="1"/>
</dbReference>
<keyword evidence="3" id="KW-0436">Ligase</keyword>
<keyword evidence="6" id="KW-0862">Zinc</keyword>
<dbReference type="CDD" id="cd00860">
    <property type="entry name" value="ThrRS_anticodon"/>
    <property type="match status" value="1"/>
</dbReference>
<evidence type="ECO:0000256" key="5">
    <source>
        <dbReference type="ARBA" id="ARBA00022741"/>
    </source>
</evidence>
<dbReference type="InterPro" id="IPR006195">
    <property type="entry name" value="aa-tRNA-synth_II"/>
</dbReference>
<dbReference type="Gene3D" id="3.30.930.10">
    <property type="entry name" value="Bira Bifunctional Protein, Domain 2"/>
    <property type="match status" value="1"/>
</dbReference>
<keyword evidence="7" id="KW-0067">ATP-binding</keyword>
<organism evidence="12">
    <name type="scientific">marine sediment metagenome</name>
    <dbReference type="NCBI Taxonomy" id="412755"/>
    <lineage>
        <taxon>unclassified sequences</taxon>
        <taxon>metagenomes</taxon>
        <taxon>ecological metagenomes</taxon>
    </lineage>
</organism>
<keyword evidence="9" id="KW-0030">Aminoacyl-tRNA synthetase</keyword>
<dbReference type="SUPFAM" id="SSF55681">
    <property type="entry name" value="Class II aaRS and biotin synthetases"/>
    <property type="match status" value="1"/>
</dbReference>
<dbReference type="GO" id="GO:0004829">
    <property type="term" value="F:threonine-tRNA ligase activity"/>
    <property type="evidence" value="ECO:0007669"/>
    <property type="project" value="UniProtKB-EC"/>
</dbReference>
<reference evidence="12" key="1">
    <citation type="journal article" date="2015" name="Nature">
        <title>Complex archaea that bridge the gap between prokaryotes and eukaryotes.</title>
        <authorList>
            <person name="Spang A."/>
            <person name="Saw J.H."/>
            <person name="Jorgensen S.L."/>
            <person name="Zaremba-Niedzwiedzka K."/>
            <person name="Martijn J."/>
            <person name="Lind A.E."/>
            <person name="van Eijk R."/>
            <person name="Schleper C."/>
            <person name="Guy L."/>
            <person name="Ettema T.J."/>
        </authorList>
    </citation>
    <scope>NUCLEOTIDE SEQUENCE</scope>
</reference>
<dbReference type="InterPro" id="IPR012947">
    <property type="entry name" value="tRNA_SAD"/>
</dbReference>
<dbReference type="Gene3D" id="3.40.50.800">
    <property type="entry name" value="Anticodon-binding domain"/>
    <property type="match status" value="1"/>
</dbReference>
<evidence type="ECO:0000256" key="8">
    <source>
        <dbReference type="ARBA" id="ARBA00022917"/>
    </source>
</evidence>
<evidence type="ECO:0000256" key="2">
    <source>
        <dbReference type="ARBA" id="ARBA00013163"/>
    </source>
</evidence>
<dbReference type="GO" id="GO:0006435">
    <property type="term" value="P:threonyl-tRNA aminoacylation"/>
    <property type="evidence" value="ECO:0007669"/>
    <property type="project" value="InterPro"/>
</dbReference>
<dbReference type="GO" id="GO:0005524">
    <property type="term" value="F:ATP binding"/>
    <property type="evidence" value="ECO:0007669"/>
    <property type="project" value="UniProtKB-KW"/>
</dbReference>
<gene>
    <name evidence="12" type="ORF">LCGC14_2172420</name>
</gene>